<evidence type="ECO:0000256" key="2">
    <source>
        <dbReference type="SAM" id="SignalP"/>
    </source>
</evidence>
<keyword evidence="2" id="KW-0732">Signal</keyword>
<dbReference type="Proteomes" id="UP000424462">
    <property type="component" value="Chromosome"/>
</dbReference>
<dbReference type="AlphaFoldDB" id="A0A6B8VVT3"/>
<protein>
    <recommendedName>
        <fullName evidence="5">Septum formation-related domain-containing protein</fullName>
    </recommendedName>
</protein>
<dbReference type="PROSITE" id="PS51257">
    <property type="entry name" value="PROKAR_LIPOPROTEIN"/>
    <property type="match status" value="1"/>
</dbReference>
<evidence type="ECO:0000313" key="3">
    <source>
        <dbReference type="EMBL" id="QGU07239.1"/>
    </source>
</evidence>
<feature type="chain" id="PRO_5039310979" description="Septum formation-related domain-containing protein" evidence="2">
    <location>
        <begin position="29"/>
        <end position="214"/>
    </location>
</feature>
<proteinExistence type="predicted"/>
<sequence precursor="true">MKQCTPNFRTSTTLAALLLGATALMSCASEEAPADSTTAVATTATVTESLPPAPAPTTVTETTPEMTSESSPAETSDPWVGIPGSRFVEEIADVPEIDSSPFVSSLIFPSQPGLQFQGPDGTYCEMYAEEDPTAMCSHEGEGDINAVSVHQGEPATTHNVNRIFFPHEQTQVLQPGSRVVHGPVSCAIPEGDVRVMCAIDFYSFAVSQEGVELS</sequence>
<evidence type="ECO:0000313" key="4">
    <source>
        <dbReference type="Proteomes" id="UP000424462"/>
    </source>
</evidence>
<dbReference type="EMBL" id="CP046455">
    <property type="protein sequence ID" value="QGU07239.1"/>
    <property type="molecule type" value="Genomic_DNA"/>
</dbReference>
<accession>A0A6B8VVT3</accession>
<dbReference type="KEGG" id="cok:COCCU_06505"/>
<reference evidence="3 4" key="1">
    <citation type="submission" date="2019-11" db="EMBL/GenBank/DDBJ databases">
        <title>Complete genome sequence of Corynebacterium kalinowskii 1959, a novel Corynebacterium species isolated from soil of a small paddock in Vilsendorf, Germany.</title>
        <authorList>
            <person name="Schaffert L."/>
            <person name="Ruwe M."/>
            <person name="Milse J."/>
            <person name="Hanuschka K."/>
            <person name="Ortseifen V."/>
            <person name="Droste J."/>
            <person name="Brandt D."/>
            <person name="Schlueter L."/>
            <person name="Kutter Y."/>
            <person name="Vinke S."/>
            <person name="Viehoefer P."/>
            <person name="Jacob L."/>
            <person name="Luebke N.-C."/>
            <person name="Schulte-Berndt E."/>
            <person name="Hain C."/>
            <person name="Linder M."/>
            <person name="Schmidt P."/>
            <person name="Wollenschlaeger L."/>
            <person name="Luttermann T."/>
            <person name="Thieme E."/>
            <person name="Hassa J."/>
            <person name="Haak M."/>
            <person name="Wittchen M."/>
            <person name="Mentz A."/>
            <person name="Persicke M."/>
            <person name="Busche T."/>
            <person name="Ruckert C."/>
        </authorList>
    </citation>
    <scope>NUCLEOTIDE SEQUENCE [LARGE SCALE GENOMIC DNA]</scope>
    <source>
        <strain evidence="3 4">2039</strain>
    </source>
</reference>
<keyword evidence="4" id="KW-1185">Reference proteome</keyword>
<evidence type="ECO:0008006" key="5">
    <source>
        <dbReference type="Google" id="ProtNLM"/>
    </source>
</evidence>
<organism evidence="3 4">
    <name type="scientific">Corynebacterium occultum</name>
    <dbReference type="NCBI Taxonomy" id="2675219"/>
    <lineage>
        <taxon>Bacteria</taxon>
        <taxon>Bacillati</taxon>
        <taxon>Actinomycetota</taxon>
        <taxon>Actinomycetes</taxon>
        <taxon>Mycobacteriales</taxon>
        <taxon>Corynebacteriaceae</taxon>
        <taxon>Corynebacterium</taxon>
    </lineage>
</organism>
<feature type="region of interest" description="Disordered" evidence="1">
    <location>
        <begin position="47"/>
        <end position="80"/>
    </location>
</feature>
<feature type="signal peptide" evidence="2">
    <location>
        <begin position="1"/>
        <end position="28"/>
    </location>
</feature>
<gene>
    <name evidence="3" type="ORF">COCCU_06505</name>
</gene>
<evidence type="ECO:0000256" key="1">
    <source>
        <dbReference type="SAM" id="MobiDB-lite"/>
    </source>
</evidence>
<feature type="compositionally biased region" description="Low complexity" evidence="1">
    <location>
        <begin position="56"/>
        <end position="76"/>
    </location>
</feature>
<name>A0A6B8VVT3_9CORY</name>